<feature type="transmembrane region" description="Helical" evidence="1">
    <location>
        <begin position="143"/>
        <end position="164"/>
    </location>
</feature>
<proteinExistence type="predicted"/>
<protein>
    <recommendedName>
        <fullName evidence="4">G-protein coupled receptors family 1 profile domain-containing protein</fullName>
    </recommendedName>
</protein>
<feature type="transmembrane region" description="Helical" evidence="1">
    <location>
        <begin position="6"/>
        <end position="28"/>
    </location>
</feature>
<name>A0A6A4I5D8_9AGAR</name>
<gene>
    <name evidence="2" type="ORF">BT96DRAFT_986789</name>
</gene>
<sequence length="423" mass="46588">MSTGSAVAFNFIETAGLVGALLIIITSILSPNIRRYQPGIWFYVACCVFSIDVAFGYGSRTVRAEPTFSLCLVQALLFQSDLVPSNKIYQEQSKPTGRAPEVGSDMPVGPLQAKRFFCSSNHCRRQVVAPASYFFTMSTGSAVAFNFIETAGLVGALLIIITSILSPNIRRLSTWYMVLCSGAAYSLSMLLLAMARAQFGPEPTFSLCLVQGALIYSSPIWLMGSICTFAIQFHLTVLFHTGKQYRLSHDSRWLPISTVILFVGVTVAMLVIGSTNPNIVQRSPEQFYCHFSNSTGVYAVSGFSVAFAIAAITFEYKSGMLLYRHRKEMNDLYRQSNGTVSFGALARLAIFSLLPIISVGTFIVYVLPDASVKNFDVVILYNAVVYNVDVLLLGINMSIIRAWMFRKNDLTKTSQMKVESSEV</sequence>
<evidence type="ECO:0008006" key="4">
    <source>
        <dbReference type="Google" id="ProtNLM"/>
    </source>
</evidence>
<feature type="transmembrane region" description="Helical" evidence="1">
    <location>
        <begin position="176"/>
        <end position="199"/>
    </location>
</feature>
<keyword evidence="3" id="KW-1185">Reference proteome</keyword>
<keyword evidence="1" id="KW-0812">Transmembrane</keyword>
<evidence type="ECO:0000313" key="2">
    <source>
        <dbReference type="EMBL" id="KAE9407172.1"/>
    </source>
</evidence>
<feature type="transmembrane region" description="Helical" evidence="1">
    <location>
        <begin position="379"/>
        <end position="400"/>
    </location>
</feature>
<feature type="transmembrane region" description="Helical" evidence="1">
    <location>
        <begin position="219"/>
        <end position="241"/>
    </location>
</feature>
<evidence type="ECO:0000256" key="1">
    <source>
        <dbReference type="SAM" id="Phobius"/>
    </source>
</evidence>
<dbReference type="Proteomes" id="UP000799118">
    <property type="component" value="Unassembled WGS sequence"/>
</dbReference>
<keyword evidence="1" id="KW-0472">Membrane</keyword>
<feature type="transmembrane region" description="Helical" evidence="1">
    <location>
        <begin position="40"/>
        <end position="58"/>
    </location>
</feature>
<keyword evidence="1" id="KW-1133">Transmembrane helix</keyword>
<evidence type="ECO:0000313" key="3">
    <source>
        <dbReference type="Proteomes" id="UP000799118"/>
    </source>
</evidence>
<organism evidence="2 3">
    <name type="scientific">Gymnopus androsaceus JB14</name>
    <dbReference type="NCBI Taxonomy" id="1447944"/>
    <lineage>
        <taxon>Eukaryota</taxon>
        <taxon>Fungi</taxon>
        <taxon>Dikarya</taxon>
        <taxon>Basidiomycota</taxon>
        <taxon>Agaricomycotina</taxon>
        <taxon>Agaricomycetes</taxon>
        <taxon>Agaricomycetidae</taxon>
        <taxon>Agaricales</taxon>
        <taxon>Marasmiineae</taxon>
        <taxon>Omphalotaceae</taxon>
        <taxon>Gymnopus</taxon>
    </lineage>
</organism>
<feature type="transmembrane region" description="Helical" evidence="1">
    <location>
        <begin position="253"/>
        <end position="275"/>
    </location>
</feature>
<feature type="transmembrane region" description="Helical" evidence="1">
    <location>
        <begin position="295"/>
        <end position="316"/>
    </location>
</feature>
<dbReference type="AlphaFoldDB" id="A0A6A4I5D8"/>
<feature type="transmembrane region" description="Helical" evidence="1">
    <location>
        <begin position="344"/>
        <end position="367"/>
    </location>
</feature>
<accession>A0A6A4I5D8</accession>
<dbReference type="OrthoDB" id="2898893at2759"/>
<dbReference type="EMBL" id="ML769397">
    <property type="protein sequence ID" value="KAE9407172.1"/>
    <property type="molecule type" value="Genomic_DNA"/>
</dbReference>
<reference evidence="2" key="1">
    <citation type="journal article" date="2019" name="Environ. Microbiol.">
        <title>Fungal ecological strategies reflected in gene transcription - a case study of two litter decomposers.</title>
        <authorList>
            <person name="Barbi F."/>
            <person name="Kohler A."/>
            <person name="Barry K."/>
            <person name="Baskaran P."/>
            <person name="Daum C."/>
            <person name="Fauchery L."/>
            <person name="Ihrmark K."/>
            <person name="Kuo A."/>
            <person name="LaButti K."/>
            <person name="Lipzen A."/>
            <person name="Morin E."/>
            <person name="Grigoriev I.V."/>
            <person name="Henrissat B."/>
            <person name="Lindahl B."/>
            <person name="Martin F."/>
        </authorList>
    </citation>
    <scope>NUCLEOTIDE SEQUENCE</scope>
    <source>
        <strain evidence="2">JB14</strain>
    </source>
</reference>